<dbReference type="AlphaFoldDB" id="A0A6G8QA89"/>
<evidence type="ECO:0000313" key="3">
    <source>
        <dbReference type="Proteomes" id="UP000501452"/>
    </source>
</evidence>
<dbReference type="Proteomes" id="UP000501452">
    <property type="component" value="Chromosome"/>
</dbReference>
<reference evidence="2 3" key="1">
    <citation type="submission" date="2019-10" db="EMBL/GenBank/DDBJ databases">
        <title>Rubrobacter sp nov SCSIO 52090 isolated from a deep-sea sediment in the South China Sea.</title>
        <authorList>
            <person name="Chen R.W."/>
        </authorList>
    </citation>
    <scope>NUCLEOTIDE SEQUENCE [LARGE SCALE GENOMIC DNA]</scope>
    <source>
        <strain evidence="2 3">SCSIO 52909</strain>
    </source>
</reference>
<dbReference type="InterPro" id="IPR010982">
    <property type="entry name" value="Lambda_DNA-bd_dom_sf"/>
</dbReference>
<dbReference type="InterPro" id="IPR001387">
    <property type="entry name" value="Cro/C1-type_HTH"/>
</dbReference>
<proteinExistence type="predicted"/>
<gene>
    <name evidence="2" type="ORF">GBA63_12525</name>
</gene>
<organism evidence="2 3">
    <name type="scientific">Rubrobacter tropicus</name>
    <dbReference type="NCBI Taxonomy" id="2653851"/>
    <lineage>
        <taxon>Bacteria</taxon>
        <taxon>Bacillati</taxon>
        <taxon>Actinomycetota</taxon>
        <taxon>Rubrobacteria</taxon>
        <taxon>Rubrobacterales</taxon>
        <taxon>Rubrobacteraceae</taxon>
        <taxon>Rubrobacter</taxon>
    </lineage>
</organism>
<dbReference type="KEGG" id="rub:GBA63_12525"/>
<feature type="domain" description="HTH cro/C1-type" evidence="1">
    <location>
        <begin position="139"/>
        <end position="160"/>
    </location>
</feature>
<dbReference type="EMBL" id="CP045119">
    <property type="protein sequence ID" value="QIN83369.1"/>
    <property type="molecule type" value="Genomic_DNA"/>
</dbReference>
<name>A0A6G8QA89_9ACTN</name>
<feature type="domain" description="HTH cro/C1-type" evidence="1">
    <location>
        <begin position="35"/>
        <end position="70"/>
    </location>
</feature>
<dbReference type="GO" id="GO:0003677">
    <property type="term" value="F:DNA binding"/>
    <property type="evidence" value="ECO:0007669"/>
    <property type="project" value="InterPro"/>
</dbReference>
<dbReference type="RefSeq" id="WP_166176587.1">
    <property type="nucleotide sequence ID" value="NZ_CP045119.1"/>
</dbReference>
<accession>A0A6G8QA89</accession>
<dbReference type="PROSITE" id="PS50943">
    <property type="entry name" value="HTH_CROC1"/>
    <property type="match status" value="2"/>
</dbReference>
<protein>
    <recommendedName>
        <fullName evidence="1">HTH cro/C1-type domain-containing protein</fullName>
    </recommendedName>
</protein>
<sequence length="218" mass="23933">MHIAERFEMLLAAHPHPDGRTWSGQEIDEATGGVVTRSYVTNLRKGRIDNPGYEKLRAIAKAVGFPPELWFEEDLTAESGARMAPEPEGADLAERVAHLMAMTVNEATGRAYTDADVARASLGDLSEKDVKAIRTGTLSDPSGDQIVALADVFGVPPSYFLNQAKRPPLLDQEAMEIFRDETVSAIAHKSLHLPGREKEMILGIIQQFEDSRGATHER</sequence>
<dbReference type="Gene3D" id="1.10.260.40">
    <property type="entry name" value="lambda repressor-like DNA-binding domains"/>
    <property type="match status" value="2"/>
</dbReference>
<evidence type="ECO:0000259" key="1">
    <source>
        <dbReference type="PROSITE" id="PS50943"/>
    </source>
</evidence>
<evidence type="ECO:0000313" key="2">
    <source>
        <dbReference type="EMBL" id="QIN83369.1"/>
    </source>
</evidence>
<keyword evidence="3" id="KW-1185">Reference proteome</keyword>